<proteinExistence type="inferred from homology"/>
<accession>A0A0R2L3T4</accession>
<keyword evidence="4" id="KW-0413">Isomerase</keyword>
<comment type="similarity">
    <text evidence="2 4">Belongs to the pseudouridine synthase RluA family.</text>
</comment>
<dbReference type="Pfam" id="PF00849">
    <property type="entry name" value="PseudoU_synth_2"/>
    <property type="match status" value="1"/>
</dbReference>
<dbReference type="PANTHER" id="PTHR21600:SF35">
    <property type="entry name" value="PSEUDOURIDINE SYNTHASE"/>
    <property type="match status" value="1"/>
</dbReference>
<dbReference type="CDD" id="cd02869">
    <property type="entry name" value="PseudoU_synth_RluA_like"/>
    <property type="match status" value="1"/>
</dbReference>
<evidence type="ECO:0000256" key="3">
    <source>
        <dbReference type="PIRSR" id="PIRSR606225-1"/>
    </source>
</evidence>
<dbReference type="InterPro" id="IPR006225">
    <property type="entry name" value="PsdUridine_synth_RluC/D"/>
</dbReference>
<name>A0A0R2L3T4_9LACO</name>
<evidence type="ECO:0000313" key="7">
    <source>
        <dbReference type="Proteomes" id="UP000051859"/>
    </source>
</evidence>
<evidence type="ECO:0000256" key="1">
    <source>
        <dbReference type="ARBA" id="ARBA00000073"/>
    </source>
</evidence>
<dbReference type="GO" id="GO:0009982">
    <property type="term" value="F:pseudouridine synthase activity"/>
    <property type="evidence" value="ECO:0007669"/>
    <property type="project" value="InterPro"/>
</dbReference>
<dbReference type="AlphaFoldDB" id="A0A0R2L3T4"/>
<dbReference type="GO" id="GO:0140098">
    <property type="term" value="F:catalytic activity, acting on RNA"/>
    <property type="evidence" value="ECO:0007669"/>
    <property type="project" value="UniProtKB-ARBA"/>
</dbReference>
<dbReference type="PROSITE" id="PS01129">
    <property type="entry name" value="PSI_RLU"/>
    <property type="match status" value="1"/>
</dbReference>
<dbReference type="PATRIC" id="fig|331679.3.peg.1411"/>
<comment type="function">
    <text evidence="4">Responsible for synthesis of pseudouridine from uracil.</text>
</comment>
<evidence type="ECO:0000256" key="4">
    <source>
        <dbReference type="RuleBase" id="RU362028"/>
    </source>
</evidence>
<dbReference type="EC" id="5.4.99.-" evidence="4"/>
<sequence length="299" mass="33744">MNGACMRYQFSNNLEEIISAKKVLQRSGMSQRLLQRIQNEGRLIDENERDIGFKDKLMPFESIWIELPDEEPDPNVAVSDGNIDVIFEDANWLVVNKPAGLTSVPGPSDREDTLVNRIKGHWQEIESKNMVPHIITRLDRFTSGIVLVARHQVSNSLLSEQIAHHKIKKTYLAMVDGLIETDKGTFDQPIGLAADGIHREVRADGQNATTSFKVLKRFGDQTLVQIQLKTGRTHQIRVHFANAGHPLIGDQLYAGPMDRGIERQALHAQSIRFFDPFTDQKVSFKAELPADLKEIGMED</sequence>
<dbReference type="Gene3D" id="3.30.2350.10">
    <property type="entry name" value="Pseudouridine synthase"/>
    <property type="match status" value="1"/>
</dbReference>
<dbReference type="InterPro" id="IPR020103">
    <property type="entry name" value="PsdUridine_synth_cat_dom_sf"/>
</dbReference>
<dbReference type="InterPro" id="IPR006145">
    <property type="entry name" value="PsdUridine_synth_RsuA/RluA"/>
</dbReference>
<dbReference type="EMBL" id="JQBX01000005">
    <property type="protein sequence ID" value="KRN94454.1"/>
    <property type="molecule type" value="Genomic_DNA"/>
</dbReference>
<dbReference type="PANTHER" id="PTHR21600">
    <property type="entry name" value="MITOCHONDRIAL RNA PSEUDOURIDINE SYNTHASE"/>
    <property type="match status" value="1"/>
</dbReference>
<evidence type="ECO:0000313" key="6">
    <source>
        <dbReference type="EMBL" id="KRN94454.1"/>
    </source>
</evidence>
<comment type="catalytic activity">
    <reaction evidence="1 4">
        <text>a uridine in RNA = a pseudouridine in RNA</text>
        <dbReference type="Rhea" id="RHEA:48348"/>
        <dbReference type="Rhea" id="RHEA-COMP:12068"/>
        <dbReference type="Rhea" id="RHEA-COMP:12069"/>
        <dbReference type="ChEBI" id="CHEBI:65314"/>
        <dbReference type="ChEBI" id="CHEBI:65315"/>
    </reaction>
</comment>
<reference evidence="6 7" key="1">
    <citation type="journal article" date="2015" name="Genome Announc.">
        <title>Expanding the biotechnology potential of lactobacilli through comparative genomics of 213 strains and associated genera.</title>
        <authorList>
            <person name="Sun Z."/>
            <person name="Harris H.M."/>
            <person name="McCann A."/>
            <person name="Guo C."/>
            <person name="Argimon S."/>
            <person name="Zhang W."/>
            <person name="Yang X."/>
            <person name="Jeffery I.B."/>
            <person name="Cooney J.C."/>
            <person name="Kagawa T.F."/>
            <person name="Liu W."/>
            <person name="Song Y."/>
            <person name="Salvetti E."/>
            <person name="Wrobel A."/>
            <person name="Rasinkangas P."/>
            <person name="Parkhill J."/>
            <person name="Rea M.C."/>
            <person name="O'Sullivan O."/>
            <person name="Ritari J."/>
            <person name="Douillard F.P."/>
            <person name="Paul Ross R."/>
            <person name="Yang R."/>
            <person name="Briner A.E."/>
            <person name="Felis G.E."/>
            <person name="de Vos W.M."/>
            <person name="Barrangou R."/>
            <person name="Klaenhammer T.R."/>
            <person name="Caufield P.W."/>
            <person name="Cui Y."/>
            <person name="Zhang H."/>
            <person name="O'Toole P.W."/>
        </authorList>
    </citation>
    <scope>NUCLEOTIDE SEQUENCE [LARGE SCALE GENOMIC DNA]</scope>
    <source>
        <strain evidence="6 7">DSM 18001</strain>
    </source>
</reference>
<dbReference type="InterPro" id="IPR050188">
    <property type="entry name" value="RluA_PseudoU_synthase"/>
</dbReference>
<dbReference type="GO" id="GO:0003723">
    <property type="term" value="F:RNA binding"/>
    <property type="evidence" value="ECO:0007669"/>
    <property type="project" value="InterPro"/>
</dbReference>
<dbReference type="NCBIfam" id="TIGR00005">
    <property type="entry name" value="rluA_subfam"/>
    <property type="match status" value="1"/>
</dbReference>
<protein>
    <recommendedName>
        <fullName evidence="4">Pseudouridine synthase</fullName>
        <ecNumber evidence="4">5.4.99.-</ecNumber>
    </recommendedName>
</protein>
<evidence type="ECO:0000256" key="2">
    <source>
        <dbReference type="ARBA" id="ARBA00010876"/>
    </source>
</evidence>
<dbReference type="GO" id="GO:0000455">
    <property type="term" value="P:enzyme-directed rRNA pseudouridine synthesis"/>
    <property type="evidence" value="ECO:0007669"/>
    <property type="project" value="TreeGrafter"/>
</dbReference>
<feature type="domain" description="Pseudouridine synthase RsuA/RluA-like" evidence="5">
    <location>
        <begin position="91"/>
        <end position="241"/>
    </location>
</feature>
<dbReference type="InterPro" id="IPR006224">
    <property type="entry name" value="PsdUridine_synth_RluA-like_CS"/>
</dbReference>
<dbReference type="STRING" id="331679.IV81_GL001378"/>
<dbReference type="Proteomes" id="UP000051859">
    <property type="component" value="Unassembled WGS sequence"/>
</dbReference>
<comment type="caution">
    <text evidence="6">The sequence shown here is derived from an EMBL/GenBank/DDBJ whole genome shotgun (WGS) entry which is preliminary data.</text>
</comment>
<evidence type="ECO:0000259" key="5">
    <source>
        <dbReference type="Pfam" id="PF00849"/>
    </source>
</evidence>
<keyword evidence="7" id="KW-1185">Reference proteome</keyword>
<gene>
    <name evidence="6" type="ORF">IV81_GL001378</name>
</gene>
<feature type="active site" evidence="3">
    <location>
        <position position="139"/>
    </location>
</feature>
<dbReference type="SUPFAM" id="SSF55120">
    <property type="entry name" value="Pseudouridine synthase"/>
    <property type="match status" value="1"/>
</dbReference>
<organism evidence="6 7">
    <name type="scientific">Pediococcus stilesii</name>
    <dbReference type="NCBI Taxonomy" id="331679"/>
    <lineage>
        <taxon>Bacteria</taxon>
        <taxon>Bacillati</taxon>
        <taxon>Bacillota</taxon>
        <taxon>Bacilli</taxon>
        <taxon>Lactobacillales</taxon>
        <taxon>Lactobacillaceae</taxon>
        <taxon>Pediococcus</taxon>
    </lineage>
</organism>